<sequence length="116" mass="13054">MVRTTHTIDAKGQSLGRLAAKVALLLRGKAKPGFAHHIDGGDAVVVTNFKSVRITGRKMDQKTYYRHSAYLGGLKSRTLKESFAIEPKEILRKAVWGMLPKNKLRSEQIKRLRVEL</sequence>
<keyword evidence="2 4" id="KW-0689">Ribosomal protein</keyword>
<dbReference type="Gene3D" id="3.90.1180.10">
    <property type="entry name" value="Ribosomal protein L13"/>
    <property type="match status" value="1"/>
</dbReference>
<dbReference type="SUPFAM" id="SSF52161">
    <property type="entry name" value="Ribosomal protein L13"/>
    <property type="match status" value="1"/>
</dbReference>
<comment type="caution">
    <text evidence="5">The sequence shown here is derived from an EMBL/GenBank/DDBJ whole genome shotgun (WGS) entry which is preliminary data.</text>
</comment>
<dbReference type="AlphaFoldDB" id="A0A1G1YTF6"/>
<evidence type="ECO:0000313" key="5">
    <source>
        <dbReference type="EMBL" id="OGY54717.1"/>
    </source>
</evidence>
<comment type="similarity">
    <text evidence="1 4">Belongs to the universal ribosomal protein uL13 family.</text>
</comment>
<reference evidence="5 6" key="1">
    <citation type="journal article" date="2016" name="Nat. Commun.">
        <title>Thousands of microbial genomes shed light on interconnected biogeochemical processes in an aquifer system.</title>
        <authorList>
            <person name="Anantharaman K."/>
            <person name="Brown C.T."/>
            <person name="Hug L.A."/>
            <person name="Sharon I."/>
            <person name="Castelle C.J."/>
            <person name="Probst A.J."/>
            <person name="Thomas B.C."/>
            <person name="Singh A."/>
            <person name="Wilkins M.J."/>
            <person name="Karaoz U."/>
            <person name="Brodie E.L."/>
            <person name="Williams K.H."/>
            <person name="Hubbard S.S."/>
            <person name="Banfield J.F."/>
        </authorList>
    </citation>
    <scope>NUCLEOTIDE SEQUENCE [LARGE SCALE GENOMIC DNA]</scope>
</reference>
<evidence type="ECO:0000256" key="3">
    <source>
        <dbReference type="ARBA" id="ARBA00023274"/>
    </source>
</evidence>
<comment type="subunit">
    <text evidence="4">Part of the 50S ribosomal subunit.</text>
</comment>
<dbReference type="GO" id="GO:0006412">
    <property type="term" value="P:translation"/>
    <property type="evidence" value="ECO:0007669"/>
    <property type="project" value="UniProtKB-UniRule"/>
</dbReference>
<dbReference type="InterPro" id="IPR036899">
    <property type="entry name" value="Ribosomal_uL13_sf"/>
</dbReference>
<proteinExistence type="inferred from homology"/>
<protein>
    <recommendedName>
        <fullName evidence="4">Large ribosomal subunit protein uL13</fullName>
    </recommendedName>
</protein>
<keyword evidence="3 4" id="KW-0687">Ribonucleoprotein</keyword>
<evidence type="ECO:0000256" key="1">
    <source>
        <dbReference type="ARBA" id="ARBA00006227"/>
    </source>
</evidence>
<accession>A0A1G1YTF6</accession>
<dbReference type="EMBL" id="MHIP01000026">
    <property type="protein sequence ID" value="OGY54717.1"/>
    <property type="molecule type" value="Genomic_DNA"/>
</dbReference>
<dbReference type="GO" id="GO:0005840">
    <property type="term" value="C:ribosome"/>
    <property type="evidence" value="ECO:0007669"/>
    <property type="project" value="UniProtKB-KW"/>
</dbReference>
<name>A0A1G1YTF6_9BACT</name>
<dbReference type="GO" id="GO:1990904">
    <property type="term" value="C:ribonucleoprotein complex"/>
    <property type="evidence" value="ECO:0007669"/>
    <property type="project" value="UniProtKB-KW"/>
</dbReference>
<dbReference type="GO" id="GO:0017148">
    <property type="term" value="P:negative regulation of translation"/>
    <property type="evidence" value="ECO:0007669"/>
    <property type="project" value="TreeGrafter"/>
</dbReference>
<evidence type="ECO:0000313" key="6">
    <source>
        <dbReference type="Proteomes" id="UP000176512"/>
    </source>
</evidence>
<organism evidence="5 6">
    <name type="scientific">Candidatus Buchananbacteria bacterium RIFCSPLOWO2_01_FULL_46_12</name>
    <dbReference type="NCBI Taxonomy" id="1797546"/>
    <lineage>
        <taxon>Bacteria</taxon>
        <taxon>Candidatus Buchananiibacteriota</taxon>
    </lineage>
</organism>
<dbReference type="GO" id="GO:0003735">
    <property type="term" value="F:structural constituent of ribosome"/>
    <property type="evidence" value="ECO:0007669"/>
    <property type="project" value="InterPro"/>
</dbReference>
<dbReference type="Pfam" id="PF00572">
    <property type="entry name" value="Ribosomal_L13"/>
    <property type="match status" value="1"/>
</dbReference>
<dbReference type="Proteomes" id="UP000176512">
    <property type="component" value="Unassembled WGS sequence"/>
</dbReference>
<dbReference type="InterPro" id="IPR005823">
    <property type="entry name" value="Ribosomal_uL13_bac-type"/>
</dbReference>
<dbReference type="NCBIfam" id="TIGR01066">
    <property type="entry name" value="rplM_bact"/>
    <property type="match status" value="1"/>
</dbReference>
<evidence type="ECO:0000256" key="2">
    <source>
        <dbReference type="ARBA" id="ARBA00022980"/>
    </source>
</evidence>
<gene>
    <name evidence="4" type="primary">rplM</name>
    <name evidence="5" type="ORF">A3A24_02680</name>
</gene>
<dbReference type="CDD" id="cd00392">
    <property type="entry name" value="Ribosomal_L13"/>
    <property type="match status" value="1"/>
</dbReference>
<dbReference type="PANTHER" id="PTHR11545">
    <property type="entry name" value="RIBOSOMAL PROTEIN L13"/>
    <property type="match status" value="1"/>
</dbReference>
<dbReference type="GO" id="GO:0003729">
    <property type="term" value="F:mRNA binding"/>
    <property type="evidence" value="ECO:0007669"/>
    <property type="project" value="TreeGrafter"/>
</dbReference>
<evidence type="ECO:0000256" key="4">
    <source>
        <dbReference type="HAMAP-Rule" id="MF_01366"/>
    </source>
</evidence>
<dbReference type="InterPro" id="IPR005822">
    <property type="entry name" value="Ribosomal_uL13"/>
</dbReference>
<dbReference type="HAMAP" id="MF_01366">
    <property type="entry name" value="Ribosomal_uL13"/>
    <property type="match status" value="1"/>
</dbReference>
<comment type="function">
    <text evidence="4">This protein is one of the early assembly proteins of the 50S ribosomal subunit, although it is not seen to bind rRNA by itself. It is important during the early stages of 50S assembly.</text>
</comment>
<dbReference type="PIRSF" id="PIRSF002181">
    <property type="entry name" value="Ribosomal_L13"/>
    <property type="match status" value="1"/>
</dbReference>
<dbReference type="PANTHER" id="PTHR11545:SF2">
    <property type="entry name" value="LARGE RIBOSOMAL SUBUNIT PROTEIN UL13M"/>
    <property type="match status" value="1"/>
</dbReference>